<evidence type="ECO:0008006" key="3">
    <source>
        <dbReference type="Google" id="ProtNLM"/>
    </source>
</evidence>
<protein>
    <recommendedName>
        <fullName evidence="3">Reverse transcriptase Ty1/copia-type domain-containing protein</fullName>
    </recommendedName>
</protein>
<evidence type="ECO:0000313" key="1">
    <source>
        <dbReference type="EMBL" id="RDX70959.1"/>
    </source>
</evidence>
<sequence length="138" mass="15855">MSESKPVKSLIVPSSKINKDIDGVIIDDTYFKQIVGSLMYMSKPIELYLQAAKIILRKGGEENLLAFTYSNYARDEDLCVLVKFKSSVMDVQETTNCYSFKYRGREQVANLMTKALKLEAFQKLKKKMGMLDLAEIYW</sequence>
<proteinExistence type="predicted"/>
<feature type="non-terminal residue" evidence="1">
    <location>
        <position position="1"/>
    </location>
</feature>
<reference evidence="1" key="1">
    <citation type="submission" date="2018-05" db="EMBL/GenBank/DDBJ databases">
        <title>Draft genome of Mucuna pruriens seed.</title>
        <authorList>
            <person name="Nnadi N.E."/>
            <person name="Vos R."/>
            <person name="Hasami M.H."/>
            <person name="Devisetty U.K."/>
            <person name="Aguiy J.C."/>
        </authorList>
    </citation>
    <scope>NUCLEOTIDE SEQUENCE [LARGE SCALE GENOMIC DNA]</scope>
    <source>
        <strain evidence="1">JCA_2017</strain>
    </source>
</reference>
<comment type="caution">
    <text evidence="1">The sequence shown here is derived from an EMBL/GenBank/DDBJ whole genome shotgun (WGS) entry which is preliminary data.</text>
</comment>
<dbReference type="AlphaFoldDB" id="A0A371EY68"/>
<name>A0A371EY68_MUCPR</name>
<evidence type="ECO:0000313" key="2">
    <source>
        <dbReference type="Proteomes" id="UP000257109"/>
    </source>
</evidence>
<accession>A0A371EY68</accession>
<keyword evidence="2" id="KW-1185">Reference proteome</keyword>
<dbReference type="Proteomes" id="UP000257109">
    <property type="component" value="Unassembled WGS sequence"/>
</dbReference>
<dbReference type="EMBL" id="QJKJ01011519">
    <property type="protein sequence ID" value="RDX70959.1"/>
    <property type="molecule type" value="Genomic_DNA"/>
</dbReference>
<gene>
    <name evidence="1" type="ORF">CR513_49746</name>
</gene>
<organism evidence="1 2">
    <name type="scientific">Mucuna pruriens</name>
    <name type="common">Velvet bean</name>
    <name type="synonym">Dolichos pruriens</name>
    <dbReference type="NCBI Taxonomy" id="157652"/>
    <lineage>
        <taxon>Eukaryota</taxon>
        <taxon>Viridiplantae</taxon>
        <taxon>Streptophyta</taxon>
        <taxon>Embryophyta</taxon>
        <taxon>Tracheophyta</taxon>
        <taxon>Spermatophyta</taxon>
        <taxon>Magnoliopsida</taxon>
        <taxon>eudicotyledons</taxon>
        <taxon>Gunneridae</taxon>
        <taxon>Pentapetalae</taxon>
        <taxon>rosids</taxon>
        <taxon>fabids</taxon>
        <taxon>Fabales</taxon>
        <taxon>Fabaceae</taxon>
        <taxon>Papilionoideae</taxon>
        <taxon>50 kb inversion clade</taxon>
        <taxon>NPAAA clade</taxon>
        <taxon>indigoferoid/millettioid clade</taxon>
        <taxon>Phaseoleae</taxon>
        <taxon>Mucuna</taxon>
    </lineage>
</organism>